<dbReference type="SUPFAM" id="SSF53590">
    <property type="entry name" value="Nucleoside hydrolase"/>
    <property type="match status" value="1"/>
</dbReference>
<reference evidence="4 5" key="1">
    <citation type="submission" date="2023-10" db="EMBL/GenBank/DDBJ databases">
        <title>Virgibacillus soli CC-YMP-6 genome.</title>
        <authorList>
            <person name="Miliotis G."/>
            <person name="Sengupta P."/>
            <person name="Hameed A."/>
            <person name="Chuvochina M."/>
            <person name="Mcdonagh F."/>
            <person name="Simpson A.C."/>
            <person name="Singh N.K."/>
            <person name="Rekha P.D."/>
            <person name="Raman K."/>
            <person name="Hugenholtz P."/>
            <person name="Venkateswaran K."/>
        </authorList>
    </citation>
    <scope>NUCLEOTIDE SEQUENCE [LARGE SCALE GENOMIC DNA]</scope>
    <source>
        <strain evidence="4 5">CC-YMP-6</strain>
    </source>
</reference>
<sequence>MGKKVLIFGDIGIDDIMALLYGALNQDIDIIGVVADYGNISRKNALASVNYIRQLLNITTEFPIIVGAETPMTGEEPTYFPEIHGEFGLGPITPPQINGEGVSENFFDIVSIINKYENELIIVNIGRLTSLATMFILYRELMGKVSKYYIMGGAFWVPGNVTSVSEANIYGDPFAANVVLKYAEDLTIIPLNVTQQAVATPEMINYIDKVGQIDIIKPMVDFYFNYYKARDPRIQGSPMHDVLTLMAVLYDDMFTYYYLPVYIPQSLTGSTRGQTIADIRSYVTKDTDEDRKFRIAFQLDYESFYTHFMTTMTRPLSQIPTNKSHM</sequence>
<evidence type="ECO:0000256" key="2">
    <source>
        <dbReference type="ARBA" id="ARBA00023295"/>
    </source>
</evidence>
<feature type="domain" description="Inosine/uridine-preferring nucleoside hydrolase" evidence="3">
    <location>
        <begin position="5"/>
        <end position="305"/>
    </location>
</feature>
<dbReference type="Gene3D" id="3.90.245.10">
    <property type="entry name" value="Ribonucleoside hydrolase-like"/>
    <property type="match status" value="1"/>
</dbReference>
<dbReference type="GO" id="GO:0016798">
    <property type="term" value="F:hydrolase activity, acting on glycosyl bonds"/>
    <property type="evidence" value="ECO:0007669"/>
    <property type="project" value="UniProtKB-KW"/>
</dbReference>
<proteinExistence type="predicted"/>
<gene>
    <name evidence="4" type="ORF">RWD45_10220</name>
</gene>
<dbReference type="InterPro" id="IPR036452">
    <property type="entry name" value="Ribo_hydro-like"/>
</dbReference>
<evidence type="ECO:0000313" key="5">
    <source>
        <dbReference type="Proteomes" id="UP001275315"/>
    </source>
</evidence>
<keyword evidence="5" id="KW-1185">Reference proteome</keyword>
<comment type="caution">
    <text evidence="4">The sequence shown here is derived from an EMBL/GenBank/DDBJ whole genome shotgun (WGS) entry which is preliminary data.</text>
</comment>
<dbReference type="InterPro" id="IPR001910">
    <property type="entry name" value="Inosine/uridine_hydrolase_dom"/>
</dbReference>
<evidence type="ECO:0000313" key="4">
    <source>
        <dbReference type="EMBL" id="MDY0408856.1"/>
    </source>
</evidence>
<evidence type="ECO:0000259" key="3">
    <source>
        <dbReference type="Pfam" id="PF01156"/>
    </source>
</evidence>
<dbReference type="InterPro" id="IPR023186">
    <property type="entry name" value="IUNH"/>
</dbReference>
<evidence type="ECO:0000256" key="1">
    <source>
        <dbReference type="ARBA" id="ARBA00022801"/>
    </source>
</evidence>
<dbReference type="PANTHER" id="PTHR12304">
    <property type="entry name" value="INOSINE-URIDINE PREFERRING NUCLEOSIDE HYDROLASE"/>
    <property type="match status" value="1"/>
</dbReference>
<dbReference type="Pfam" id="PF01156">
    <property type="entry name" value="IU_nuc_hydro"/>
    <property type="match status" value="1"/>
</dbReference>
<dbReference type="Proteomes" id="UP001275315">
    <property type="component" value="Unassembled WGS sequence"/>
</dbReference>
<dbReference type="CDD" id="cd00455">
    <property type="entry name" value="nuc_hydro"/>
    <property type="match status" value="1"/>
</dbReference>
<keyword evidence="2 4" id="KW-0326">Glycosidase</keyword>
<accession>A0ABU5CR97</accession>
<organism evidence="4 5">
    <name type="scientific">Paracerasibacillus soli</name>
    <dbReference type="NCBI Taxonomy" id="480284"/>
    <lineage>
        <taxon>Bacteria</taxon>
        <taxon>Bacillati</taxon>
        <taxon>Bacillota</taxon>
        <taxon>Bacilli</taxon>
        <taxon>Bacillales</taxon>
        <taxon>Bacillaceae</taxon>
        <taxon>Paracerasibacillus</taxon>
    </lineage>
</organism>
<dbReference type="EC" id="3.2.2.-" evidence="4"/>
<keyword evidence="1 4" id="KW-0378">Hydrolase</keyword>
<protein>
    <submittedName>
        <fullName evidence="4">Nucleoside hydrolase</fullName>
        <ecNumber evidence="4">3.2.2.-</ecNumber>
    </submittedName>
</protein>
<dbReference type="PANTHER" id="PTHR12304:SF4">
    <property type="entry name" value="URIDINE NUCLEOSIDASE"/>
    <property type="match status" value="1"/>
</dbReference>
<dbReference type="RefSeq" id="WP_320379559.1">
    <property type="nucleotide sequence ID" value="NZ_JAWDIQ010000001.1"/>
</dbReference>
<dbReference type="EMBL" id="JAWDIQ010000001">
    <property type="protein sequence ID" value="MDY0408856.1"/>
    <property type="molecule type" value="Genomic_DNA"/>
</dbReference>
<name>A0ABU5CR97_9BACI</name>